<gene>
    <name evidence="2" type="ordered locus">DR_0581</name>
</gene>
<evidence type="ECO:0000256" key="1">
    <source>
        <dbReference type="SAM" id="SignalP"/>
    </source>
</evidence>
<reference evidence="2 3" key="1">
    <citation type="journal article" date="1999" name="Science">
        <title>Genome sequence of the radioresistant bacterium Deinococcus radiodurans R1.</title>
        <authorList>
            <person name="White O."/>
            <person name="Eisen J.A."/>
            <person name="Heidelberg J.F."/>
            <person name="Hickey E.K."/>
            <person name="Peterson J.D."/>
            <person name="Dodson R.J."/>
            <person name="Haft D.H."/>
            <person name="Gwinn M.L."/>
            <person name="Nelson W.C."/>
            <person name="Richardson D.L."/>
            <person name="Moffat K.S."/>
            <person name="Qin H."/>
            <person name="Jiang L."/>
            <person name="Pamphile W."/>
            <person name="Crosby M."/>
            <person name="Shen M."/>
            <person name="Vamathevan J.J."/>
            <person name="Lam P."/>
            <person name="McDonald L."/>
            <person name="Utterback T."/>
            <person name="Zalewski C."/>
            <person name="Makarova K.S."/>
            <person name="Aravind L."/>
            <person name="Daly M.J."/>
            <person name="Minton K.W."/>
            <person name="Fleischmann R.D."/>
            <person name="Ketchum K.A."/>
            <person name="Nelson K.E."/>
            <person name="Salzberg S."/>
            <person name="Smith H.O."/>
            <person name="Venter J.C."/>
            <person name="Fraser C.M."/>
        </authorList>
    </citation>
    <scope>NUCLEOTIDE SEQUENCE [LARGE SCALE GENOMIC DNA]</scope>
    <source>
        <strain evidence="3">ATCC 13939 / DSM 20539 / JCM 16871 / LMG 4051 / NBRC 15346 / NCIMB 9279 / R1 / VKM B-1422</strain>
    </source>
</reference>
<name>Q9RWT4_DEIRA</name>
<dbReference type="KEGG" id="dra:DR_0581"/>
<sequence length="165" mass="18092">MKKFALPLAFMSLLSLAAASTPGNNLVVLNDGAKLCYDGYAVVDGKESKTLNKSAETRMSAMLSGLGIKASEFDAADRCDRVVSLTYEMDNKGAPGIVVARLELLSNLTLDNDQDVALPTLWEGRTWRAQKGIYSAQDAQKVFDTVLSDLFKMFKDDYAQRNPKK</sequence>
<keyword evidence="1" id="KW-0732">Signal</keyword>
<accession>Q9RWT4</accession>
<dbReference type="PIR" id="B75502">
    <property type="entry name" value="B75502"/>
</dbReference>
<dbReference type="EnsemblBacteria" id="AAF10162">
    <property type="protein sequence ID" value="AAF10162"/>
    <property type="gene ID" value="DR_0581"/>
</dbReference>
<evidence type="ECO:0000313" key="2">
    <source>
        <dbReference type="EMBL" id="AAF10162.1"/>
    </source>
</evidence>
<dbReference type="PaxDb" id="243230-DR_0581"/>
<dbReference type="OrthoDB" id="74328at2"/>
<protein>
    <submittedName>
        <fullName evidence="2">Uncharacterized protein</fullName>
    </submittedName>
</protein>
<keyword evidence="3" id="KW-1185">Reference proteome</keyword>
<evidence type="ECO:0000313" key="3">
    <source>
        <dbReference type="Proteomes" id="UP000002524"/>
    </source>
</evidence>
<dbReference type="GeneID" id="69516824"/>
<feature type="signal peptide" evidence="1">
    <location>
        <begin position="1"/>
        <end position="17"/>
    </location>
</feature>
<dbReference type="AlphaFoldDB" id="Q9RWT4"/>
<organism evidence="2 3">
    <name type="scientific">Deinococcus radiodurans (strain ATCC 13939 / DSM 20539 / JCM 16871 / CCUG 27074 / LMG 4051 / NBRC 15346 / NCIMB 9279 / VKM B-1422 / R1)</name>
    <dbReference type="NCBI Taxonomy" id="243230"/>
    <lineage>
        <taxon>Bacteria</taxon>
        <taxon>Thermotogati</taxon>
        <taxon>Deinococcota</taxon>
        <taxon>Deinococci</taxon>
        <taxon>Deinococcales</taxon>
        <taxon>Deinococcaceae</taxon>
        <taxon>Deinococcus</taxon>
    </lineage>
</organism>
<proteinExistence type="predicted"/>
<dbReference type="RefSeq" id="WP_010887226.1">
    <property type="nucleotide sequence ID" value="NC_001263.1"/>
</dbReference>
<dbReference type="EMBL" id="AE000513">
    <property type="protein sequence ID" value="AAF10162.1"/>
    <property type="molecule type" value="Genomic_DNA"/>
</dbReference>
<dbReference type="InParanoid" id="Q9RWT4"/>
<feature type="chain" id="PRO_5009974312" evidence="1">
    <location>
        <begin position="18"/>
        <end position="165"/>
    </location>
</feature>
<dbReference type="Proteomes" id="UP000002524">
    <property type="component" value="Chromosome 1"/>
</dbReference>
<dbReference type="PATRIC" id="fig|243230.17.peg.759"/>
<dbReference type="HOGENOM" id="CLU_1608154_0_0_0"/>